<dbReference type="AlphaFoldDB" id="A0A9W9V547"/>
<protein>
    <submittedName>
        <fullName evidence="1">Uncharacterized protein</fullName>
    </submittedName>
</protein>
<dbReference type="RefSeq" id="XP_056552791.1">
    <property type="nucleotide sequence ID" value="XM_056700728.1"/>
</dbReference>
<organism evidence="1 2">
    <name type="scientific">Penicillium cataractarum</name>
    <dbReference type="NCBI Taxonomy" id="2100454"/>
    <lineage>
        <taxon>Eukaryota</taxon>
        <taxon>Fungi</taxon>
        <taxon>Dikarya</taxon>
        <taxon>Ascomycota</taxon>
        <taxon>Pezizomycotina</taxon>
        <taxon>Eurotiomycetes</taxon>
        <taxon>Eurotiomycetidae</taxon>
        <taxon>Eurotiales</taxon>
        <taxon>Aspergillaceae</taxon>
        <taxon>Penicillium</taxon>
    </lineage>
</organism>
<dbReference type="EMBL" id="JAPZBS010000007">
    <property type="protein sequence ID" value="KAJ5368049.1"/>
    <property type="molecule type" value="Genomic_DNA"/>
</dbReference>
<keyword evidence="2" id="KW-1185">Reference proteome</keyword>
<sequence length="236" mass="25856">MSASTIPSFAARDIQQLVSGYAQDNLQQWGHVGLFEYVLGQDPYINAIHWAIDELAAQLVCVINANSTAPMILRIIVTPDFLWAGIHAVPLRVASKSTPSHVSHLICQVYKEDKTDPVFALLVPLEVYARFLEDALLQSPLTSGVLAIRSLNFQEEWMAVQNALFGHLGPPEGSPAAIIAEGGIPPACRDVPDSYMITIQVPSLPPLPPNNDPHYGGTVRVTGRDGLEVPRKNWRY</sequence>
<gene>
    <name evidence="1" type="ORF">N7496_007809</name>
</gene>
<reference evidence="1" key="2">
    <citation type="journal article" date="2023" name="IMA Fungus">
        <title>Comparative genomic study of the Penicillium genus elucidates a diverse pangenome and 15 lateral gene transfer events.</title>
        <authorList>
            <person name="Petersen C."/>
            <person name="Sorensen T."/>
            <person name="Nielsen M.R."/>
            <person name="Sondergaard T.E."/>
            <person name="Sorensen J.L."/>
            <person name="Fitzpatrick D.A."/>
            <person name="Frisvad J.C."/>
            <person name="Nielsen K.L."/>
        </authorList>
    </citation>
    <scope>NUCLEOTIDE SEQUENCE</scope>
    <source>
        <strain evidence="1">IBT 29864</strain>
    </source>
</reference>
<dbReference type="GeneID" id="81439907"/>
<dbReference type="OrthoDB" id="4355879at2759"/>
<accession>A0A9W9V547</accession>
<reference evidence="1" key="1">
    <citation type="submission" date="2022-11" db="EMBL/GenBank/DDBJ databases">
        <authorList>
            <person name="Petersen C."/>
        </authorList>
    </citation>
    <scope>NUCLEOTIDE SEQUENCE</scope>
    <source>
        <strain evidence="1">IBT 29864</strain>
    </source>
</reference>
<evidence type="ECO:0000313" key="1">
    <source>
        <dbReference type="EMBL" id="KAJ5368049.1"/>
    </source>
</evidence>
<evidence type="ECO:0000313" key="2">
    <source>
        <dbReference type="Proteomes" id="UP001147782"/>
    </source>
</evidence>
<proteinExistence type="predicted"/>
<name>A0A9W9V547_9EURO</name>
<comment type="caution">
    <text evidence="1">The sequence shown here is derived from an EMBL/GenBank/DDBJ whole genome shotgun (WGS) entry which is preliminary data.</text>
</comment>
<dbReference type="Proteomes" id="UP001147782">
    <property type="component" value="Unassembled WGS sequence"/>
</dbReference>